<gene>
    <name evidence="12" type="ORF">CR492_12705</name>
</gene>
<dbReference type="EMBL" id="PDZR01000014">
    <property type="protein sequence ID" value="PNG25582.1"/>
    <property type="molecule type" value="Genomic_DNA"/>
</dbReference>
<evidence type="ECO:0000256" key="1">
    <source>
        <dbReference type="ARBA" id="ARBA00004383"/>
    </source>
</evidence>
<dbReference type="Pfam" id="PF03544">
    <property type="entry name" value="TonB_C"/>
    <property type="match status" value="1"/>
</dbReference>
<keyword evidence="4" id="KW-1003">Cell membrane</keyword>
<dbReference type="GO" id="GO:0015031">
    <property type="term" value="P:protein transport"/>
    <property type="evidence" value="ECO:0007669"/>
    <property type="project" value="UniProtKB-KW"/>
</dbReference>
<keyword evidence="8" id="KW-1133">Transmembrane helix</keyword>
<organism evidence="12 13">
    <name type="scientific">Methylocella silvestris</name>
    <dbReference type="NCBI Taxonomy" id="199596"/>
    <lineage>
        <taxon>Bacteria</taxon>
        <taxon>Pseudomonadati</taxon>
        <taxon>Pseudomonadota</taxon>
        <taxon>Alphaproteobacteria</taxon>
        <taxon>Hyphomicrobiales</taxon>
        <taxon>Beijerinckiaceae</taxon>
        <taxon>Methylocella</taxon>
    </lineage>
</organism>
<evidence type="ECO:0000259" key="11">
    <source>
        <dbReference type="PROSITE" id="PS52015"/>
    </source>
</evidence>
<feature type="compositionally biased region" description="Gly residues" evidence="10">
    <location>
        <begin position="175"/>
        <end position="197"/>
    </location>
</feature>
<evidence type="ECO:0000313" key="12">
    <source>
        <dbReference type="EMBL" id="PNG25582.1"/>
    </source>
</evidence>
<dbReference type="Gene3D" id="3.30.1150.10">
    <property type="match status" value="1"/>
</dbReference>
<dbReference type="PANTHER" id="PTHR33446">
    <property type="entry name" value="PROTEIN TONB-RELATED"/>
    <property type="match status" value="1"/>
</dbReference>
<dbReference type="RefSeq" id="WP_180982536.1">
    <property type="nucleotide sequence ID" value="NZ_PDZR01000014.1"/>
</dbReference>
<evidence type="ECO:0000256" key="10">
    <source>
        <dbReference type="SAM" id="MobiDB-lite"/>
    </source>
</evidence>
<evidence type="ECO:0000256" key="3">
    <source>
        <dbReference type="ARBA" id="ARBA00022448"/>
    </source>
</evidence>
<dbReference type="PANTHER" id="PTHR33446:SF2">
    <property type="entry name" value="PROTEIN TONB"/>
    <property type="match status" value="1"/>
</dbReference>
<feature type="region of interest" description="Disordered" evidence="10">
    <location>
        <begin position="68"/>
        <end position="199"/>
    </location>
</feature>
<keyword evidence="3" id="KW-0813">Transport</keyword>
<evidence type="ECO:0000256" key="9">
    <source>
        <dbReference type="ARBA" id="ARBA00023136"/>
    </source>
</evidence>
<dbReference type="PROSITE" id="PS52015">
    <property type="entry name" value="TONB_CTD"/>
    <property type="match status" value="1"/>
</dbReference>
<comment type="subcellular location">
    <subcellularLocation>
        <location evidence="1">Cell inner membrane</location>
        <topology evidence="1">Single-pass membrane protein</topology>
        <orientation evidence="1">Periplasmic side</orientation>
    </subcellularLocation>
</comment>
<dbReference type="PRINTS" id="PR01217">
    <property type="entry name" value="PRICHEXTENSN"/>
</dbReference>
<feature type="compositionally biased region" description="Pro residues" evidence="10">
    <location>
        <begin position="90"/>
        <end position="114"/>
    </location>
</feature>
<comment type="similarity">
    <text evidence="2">Belongs to the TonB family.</text>
</comment>
<dbReference type="SUPFAM" id="SSF74653">
    <property type="entry name" value="TolA/TonB C-terminal domain"/>
    <property type="match status" value="1"/>
</dbReference>
<evidence type="ECO:0000256" key="2">
    <source>
        <dbReference type="ARBA" id="ARBA00006555"/>
    </source>
</evidence>
<keyword evidence="7" id="KW-0653">Protein transport</keyword>
<dbReference type="NCBIfam" id="TIGR01352">
    <property type="entry name" value="tonB_Cterm"/>
    <property type="match status" value="1"/>
</dbReference>
<feature type="compositionally biased region" description="Basic and acidic residues" evidence="10">
    <location>
        <begin position="152"/>
        <end position="166"/>
    </location>
</feature>
<evidence type="ECO:0000256" key="4">
    <source>
        <dbReference type="ARBA" id="ARBA00022475"/>
    </source>
</evidence>
<keyword evidence="9" id="KW-0472">Membrane</keyword>
<dbReference type="GO" id="GO:0031992">
    <property type="term" value="F:energy transducer activity"/>
    <property type="evidence" value="ECO:0007669"/>
    <property type="project" value="TreeGrafter"/>
</dbReference>
<comment type="caution">
    <text evidence="12">The sequence shown here is derived from an EMBL/GenBank/DDBJ whole genome shotgun (WGS) entry which is preliminary data.</text>
</comment>
<dbReference type="GO" id="GO:0098797">
    <property type="term" value="C:plasma membrane protein complex"/>
    <property type="evidence" value="ECO:0007669"/>
    <property type="project" value="TreeGrafter"/>
</dbReference>
<accession>A0A2J7TFP4</accession>
<keyword evidence="5" id="KW-0997">Cell inner membrane</keyword>
<evidence type="ECO:0000256" key="6">
    <source>
        <dbReference type="ARBA" id="ARBA00022692"/>
    </source>
</evidence>
<evidence type="ECO:0000256" key="7">
    <source>
        <dbReference type="ARBA" id="ARBA00022927"/>
    </source>
</evidence>
<dbReference type="GO" id="GO:0055085">
    <property type="term" value="P:transmembrane transport"/>
    <property type="evidence" value="ECO:0007669"/>
    <property type="project" value="InterPro"/>
</dbReference>
<dbReference type="InterPro" id="IPR037682">
    <property type="entry name" value="TonB_C"/>
</dbReference>
<reference evidence="12 13" key="1">
    <citation type="submission" date="2017-10" db="EMBL/GenBank/DDBJ databases">
        <title>Genome announcement of Methylocella silvestris TVC from permafrost.</title>
        <authorList>
            <person name="Wang J."/>
            <person name="Geng K."/>
            <person name="Ul-Haque F."/>
            <person name="Crombie A.T."/>
            <person name="Street L.E."/>
            <person name="Wookey P.A."/>
            <person name="Murrell J.C."/>
            <person name="Pratscher J."/>
        </authorList>
    </citation>
    <scope>NUCLEOTIDE SEQUENCE [LARGE SCALE GENOMIC DNA]</scope>
    <source>
        <strain evidence="12 13">TVC</strain>
    </source>
</reference>
<dbReference type="InterPro" id="IPR006260">
    <property type="entry name" value="TonB/TolA_C"/>
</dbReference>
<protein>
    <submittedName>
        <fullName evidence="12">Energy transducer TonB</fullName>
    </submittedName>
</protein>
<keyword evidence="6" id="KW-0812">Transmembrane</keyword>
<name>A0A2J7TFP4_METSI</name>
<evidence type="ECO:0000256" key="5">
    <source>
        <dbReference type="ARBA" id="ARBA00022519"/>
    </source>
</evidence>
<feature type="domain" description="TonB C-terminal" evidence="11">
    <location>
        <begin position="203"/>
        <end position="291"/>
    </location>
</feature>
<evidence type="ECO:0000313" key="13">
    <source>
        <dbReference type="Proteomes" id="UP000236286"/>
    </source>
</evidence>
<dbReference type="Proteomes" id="UP000236286">
    <property type="component" value="Unassembled WGS sequence"/>
</dbReference>
<proteinExistence type="inferred from homology"/>
<dbReference type="AlphaFoldDB" id="A0A2J7TFP4"/>
<sequence>MTLQAHFVLPPEEKSPVARWIAAAAVVFVAHAGLVYWLTRQSEPEALASAAESAIMIELPPMAVGQVDGGGAVVAPEPEPEITAEQPQIEPEPVPQPEPDPEPTPPPEPVPDIAPAPRADAVLVPPEPPKPLIKPKLEAKPKPKPTPKKIAPPREKPAPKRAEPARLPRGVTPGRTGGRPGEGGQGGGGAGGGGGGSAMSASNWRGLVSAALNRNKRYPAGAQGASGAATIAFTIDRSGRLASARLVRSSGSAALDQEAVAIAHRSSPFPPPPAEMGGAVTLSVPINFRQQ</sequence>
<evidence type="ECO:0000256" key="8">
    <source>
        <dbReference type="ARBA" id="ARBA00022989"/>
    </source>
</evidence>
<dbReference type="InterPro" id="IPR051045">
    <property type="entry name" value="TonB-dependent_transducer"/>
</dbReference>